<accession>A0AC35EWG1</accession>
<dbReference type="WBParaSite" id="PS1159_v2.g1137.t1">
    <property type="protein sequence ID" value="PS1159_v2.g1137.t1"/>
    <property type="gene ID" value="PS1159_v2.g1137"/>
</dbReference>
<proteinExistence type="predicted"/>
<dbReference type="Proteomes" id="UP000887580">
    <property type="component" value="Unplaced"/>
</dbReference>
<organism evidence="1 2">
    <name type="scientific">Panagrolaimus sp. PS1159</name>
    <dbReference type="NCBI Taxonomy" id="55785"/>
    <lineage>
        <taxon>Eukaryota</taxon>
        <taxon>Metazoa</taxon>
        <taxon>Ecdysozoa</taxon>
        <taxon>Nematoda</taxon>
        <taxon>Chromadorea</taxon>
        <taxon>Rhabditida</taxon>
        <taxon>Tylenchina</taxon>
        <taxon>Panagrolaimomorpha</taxon>
        <taxon>Panagrolaimoidea</taxon>
        <taxon>Panagrolaimidae</taxon>
        <taxon>Panagrolaimus</taxon>
    </lineage>
</organism>
<evidence type="ECO:0000313" key="2">
    <source>
        <dbReference type="WBParaSite" id="PS1159_v2.g1137.t1"/>
    </source>
</evidence>
<sequence>MKEIKKFFLCLIFRFICFLITDTWFVPDEYFQCTEVAYGMVYNRSHLTWEWKRDPPLRSVIHPLMVSWLYRLYKLVGGDTNLIIRVIPNLLHSYFFALGDVFYFMLCERIFFANPRGYTITLILYFTNWFIIYCSSRSLANSLECVLVIIALYWYPLYPDEVAPKTPVARRRQKSFIPYMVLGTLSIIIRPTAILIWGLLGLYHLYRSNQKFSLLRTATFSCSLPLMFAIGLDSDFHSPLKFPLLSFAQFNFFTGGSAHFGVHPWYWYLVDGLLLTTAGMYVAAIGGYLYQVDRQLPRSPPKILFLTALFYIIVHSWLPHKEHRFVLPIIPLLLPFAALFLQYMFTKMQRFVQGVILFYVIVNVIAAIFFCKFHQRGVLEATKDIVEDISLRRPSNSIVHIVQLTPCYSMPQYAYFHQLPVEHHMLDCTPNLSNKPNYIDESDLFHADPVKFLYNPDNYEEYLLHRHSYVIIYKKTYQKISSILKETGYRIWRKYSHTIMPSSKNQDTVLFVLKRSSNALMK</sequence>
<protein>
    <submittedName>
        <fullName evidence="2">Mannosyltransferase</fullName>
    </submittedName>
</protein>
<name>A0AC35EWG1_9BILA</name>
<reference evidence="2" key="1">
    <citation type="submission" date="2022-11" db="UniProtKB">
        <authorList>
            <consortium name="WormBaseParasite"/>
        </authorList>
    </citation>
    <scope>IDENTIFICATION</scope>
</reference>
<evidence type="ECO:0000313" key="1">
    <source>
        <dbReference type="Proteomes" id="UP000887580"/>
    </source>
</evidence>